<reference evidence="6" key="1">
    <citation type="submission" date="2022-07" db="EMBL/GenBank/DDBJ databases">
        <title>Phylogenomic reconstructions and comparative analyses of Kickxellomycotina fungi.</title>
        <authorList>
            <person name="Reynolds N.K."/>
            <person name="Stajich J.E."/>
            <person name="Barry K."/>
            <person name="Grigoriev I.V."/>
            <person name="Crous P."/>
            <person name="Smith M.E."/>
        </authorList>
    </citation>
    <scope>NUCLEOTIDE SEQUENCE</scope>
    <source>
        <strain evidence="6">NRRL 1565</strain>
    </source>
</reference>
<dbReference type="PANTHER" id="PTHR45789:SF2">
    <property type="entry name" value="FI18025P1"/>
    <property type="match status" value="1"/>
</dbReference>
<dbReference type="PROSITE" id="PS50118">
    <property type="entry name" value="HMG_BOX_2"/>
    <property type="match status" value="1"/>
</dbReference>
<keyword evidence="2 3" id="KW-0539">Nucleus</keyword>
<dbReference type="Gene3D" id="1.10.30.10">
    <property type="entry name" value="High mobility group box domain"/>
    <property type="match status" value="1"/>
</dbReference>
<name>A0A9W8LR03_9FUNG</name>
<evidence type="ECO:0000259" key="5">
    <source>
        <dbReference type="PROSITE" id="PS50118"/>
    </source>
</evidence>
<dbReference type="GO" id="GO:0005634">
    <property type="term" value="C:nucleus"/>
    <property type="evidence" value="ECO:0007669"/>
    <property type="project" value="UniProtKB-UniRule"/>
</dbReference>
<dbReference type="Proteomes" id="UP001140094">
    <property type="component" value="Unassembled WGS sequence"/>
</dbReference>
<feature type="DNA-binding region" description="HMG box" evidence="3">
    <location>
        <begin position="172"/>
        <end position="239"/>
    </location>
</feature>
<evidence type="ECO:0000256" key="1">
    <source>
        <dbReference type="ARBA" id="ARBA00023125"/>
    </source>
</evidence>
<dbReference type="InterPro" id="IPR009071">
    <property type="entry name" value="HMG_box_dom"/>
</dbReference>
<dbReference type="CDD" id="cd01389">
    <property type="entry name" value="HMG-box_ROX1-like"/>
    <property type="match status" value="1"/>
</dbReference>
<comment type="caution">
    <text evidence="6">The sequence shown here is derived from an EMBL/GenBank/DDBJ whole genome shotgun (WGS) entry which is preliminary data.</text>
</comment>
<feature type="compositionally biased region" description="Acidic residues" evidence="4">
    <location>
        <begin position="137"/>
        <end position="150"/>
    </location>
</feature>
<evidence type="ECO:0000313" key="6">
    <source>
        <dbReference type="EMBL" id="KAJ2797329.1"/>
    </source>
</evidence>
<dbReference type="GO" id="GO:0000981">
    <property type="term" value="F:DNA-binding transcription factor activity, RNA polymerase II-specific"/>
    <property type="evidence" value="ECO:0007669"/>
    <property type="project" value="TreeGrafter"/>
</dbReference>
<dbReference type="InterPro" id="IPR036910">
    <property type="entry name" value="HMG_box_dom_sf"/>
</dbReference>
<sequence>MSLGQAQELGMNLESIFAQELDGLALAPRPVSASSPPPNILVNRVPQGFTPILIDLQRCSRAELRKFLHKMLCSPQTDAENEDGTPKERPLGRCGCELLEFDHQPDFLFGKRKGCNSSEFDSPDADGSRHSASSDYESAEDDGENSEYDSDGNCKRSGNALQTQVEGSKIKIKRPPNSFMLYRSQRHKELVKQYKGGNKVVSGIIAKEWHSMTPDLKKEYEELAAIKKREHELLYPNYKFMPKRRRT</sequence>
<dbReference type="OrthoDB" id="6247875at2759"/>
<gene>
    <name evidence="6" type="ORF">H4R20_005222</name>
</gene>
<dbReference type="EMBL" id="JANBUO010001658">
    <property type="protein sequence ID" value="KAJ2797329.1"/>
    <property type="molecule type" value="Genomic_DNA"/>
</dbReference>
<feature type="region of interest" description="Disordered" evidence="4">
    <location>
        <begin position="118"/>
        <end position="167"/>
    </location>
</feature>
<keyword evidence="7" id="KW-1185">Reference proteome</keyword>
<dbReference type="AlphaFoldDB" id="A0A9W8LR03"/>
<dbReference type="InterPro" id="IPR051356">
    <property type="entry name" value="SOX/SOX-like_TF"/>
</dbReference>
<evidence type="ECO:0000256" key="3">
    <source>
        <dbReference type="PROSITE-ProRule" id="PRU00267"/>
    </source>
</evidence>
<evidence type="ECO:0000313" key="7">
    <source>
        <dbReference type="Proteomes" id="UP001140094"/>
    </source>
</evidence>
<evidence type="ECO:0000256" key="4">
    <source>
        <dbReference type="SAM" id="MobiDB-lite"/>
    </source>
</evidence>
<dbReference type="SUPFAM" id="SSF47095">
    <property type="entry name" value="HMG-box"/>
    <property type="match status" value="1"/>
</dbReference>
<organism evidence="6 7">
    <name type="scientific">Coemansia guatemalensis</name>
    <dbReference type="NCBI Taxonomy" id="2761395"/>
    <lineage>
        <taxon>Eukaryota</taxon>
        <taxon>Fungi</taxon>
        <taxon>Fungi incertae sedis</taxon>
        <taxon>Zoopagomycota</taxon>
        <taxon>Kickxellomycotina</taxon>
        <taxon>Kickxellomycetes</taxon>
        <taxon>Kickxellales</taxon>
        <taxon>Kickxellaceae</taxon>
        <taxon>Coemansia</taxon>
    </lineage>
</organism>
<dbReference type="GO" id="GO:0000978">
    <property type="term" value="F:RNA polymerase II cis-regulatory region sequence-specific DNA binding"/>
    <property type="evidence" value="ECO:0007669"/>
    <property type="project" value="TreeGrafter"/>
</dbReference>
<dbReference type="PANTHER" id="PTHR45789">
    <property type="entry name" value="FI18025P1"/>
    <property type="match status" value="1"/>
</dbReference>
<proteinExistence type="predicted"/>
<accession>A0A9W8LR03</accession>
<protein>
    <recommendedName>
        <fullName evidence="5">HMG box domain-containing protein</fullName>
    </recommendedName>
</protein>
<dbReference type="SMART" id="SM00398">
    <property type="entry name" value="HMG"/>
    <property type="match status" value="1"/>
</dbReference>
<dbReference type="Pfam" id="PF00505">
    <property type="entry name" value="HMG_box"/>
    <property type="match status" value="1"/>
</dbReference>
<feature type="domain" description="HMG box" evidence="5">
    <location>
        <begin position="172"/>
        <end position="239"/>
    </location>
</feature>
<evidence type="ECO:0000256" key="2">
    <source>
        <dbReference type="ARBA" id="ARBA00023242"/>
    </source>
</evidence>
<keyword evidence="1 3" id="KW-0238">DNA-binding</keyword>